<dbReference type="AlphaFoldDB" id="A0A7W9EF19"/>
<proteinExistence type="predicted"/>
<keyword evidence="2" id="KW-0413">Isomerase</keyword>
<organism evidence="2 3">
    <name type="scientific">Sphingobium boeckii</name>
    <dbReference type="NCBI Taxonomy" id="1082345"/>
    <lineage>
        <taxon>Bacteria</taxon>
        <taxon>Pseudomonadati</taxon>
        <taxon>Pseudomonadota</taxon>
        <taxon>Alphaproteobacteria</taxon>
        <taxon>Sphingomonadales</taxon>
        <taxon>Sphingomonadaceae</taxon>
        <taxon>Sphingobium</taxon>
    </lineage>
</organism>
<feature type="domain" description="Xylose isomerase-like TIM barrel" evidence="1">
    <location>
        <begin position="92"/>
        <end position="245"/>
    </location>
</feature>
<dbReference type="EMBL" id="JACIJC010000004">
    <property type="protein sequence ID" value="MBB5686777.1"/>
    <property type="molecule type" value="Genomic_DNA"/>
</dbReference>
<dbReference type="Pfam" id="PF01261">
    <property type="entry name" value="AP_endonuc_2"/>
    <property type="match status" value="1"/>
</dbReference>
<accession>A0A7W9EF19</accession>
<dbReference type="GO" id="GO:0016853">
    <property type="term" value="F:isomerase activity"/>
    <property type="evidence" value="ECO:0007669"/>
    <property type="project" value="UniProtKB-KW"/>
</dbReference>
<gene>
    <name evidence="2" type="ORF">FHS49_002801</name>
</gene>
<dbReference type="InterPro" id="IPR013022">
    <property type="entry name" value="Xyl_isomerase-like_TIM-brl"/>
</dbReference>
<evidence type="ECO:0000313" key="3">
    <source>
        <dbReference type="Proteomes" id="UP000549617"/>
    </source>
</evidence>
<comment type="caution">
    <text evidence="2">The sequence shown here is derived from an EMBL/GenBank/DDBJ whole genome shotgun (WGS) entry which is preliminary data.</text>
</comment>
<sequence length="279" mass="29160">MSGTSDQIGIDFLSVLGMPPVAFIAMVRSLGCSRITLGLAPMTANPHDYPAWSLRTDPQLRRDTMSALADHDVAVALAEGCFLMPSRPAASFAADLDIMASLGIGRISIVSLDSEGERAMDEVAALVHLAAERGISSAIEFLPGRALGTLADALATLAHVARPDAGIVIDMMHVFRSGETVAQLAALDPALVSHIQLCDIPLVNDELTYAEESLHERLIPGQGELPLAPALEALPRNVTVGLEIPMLSQARAGVGPRDRLQPAIEAAQLLLAGGSGVVG</sequence>
<protein>
    <submittedName>
        <fullName evidence="2">Sugar phosphate isomerase/epimerase</fullName>
    </submittedName>
</protein>
<dbReference type="PANTHER" id="PTHR12110:SF48">
    <property type="entry name" value="BLL3656 PROTEIN"/>
    <property type="match status" value="1"/>
</dbReference>
<dbReference type="RefSeq" id="WP_184019502.1">
    <property type="nucleotide sequence ID" value="NZ_JACIJC010000004.1"/>
</dbReference>
<dbReference type="Proteomes" id="UP000549617">
    <property type="component" value="Unassembled WGS sequence"/>
</dbReference>
<name>A0A7W9EF19_9SPHN</name>
<keyword evidence="3" id="KW-1185">Reference proteome</keyword>
<evidence type="ECO:0000259" key="1">
    <source>
        <dbReference type="Pfam" id="PF01261"/>
    </source>
</evidence>
<dbReference type="PANTHER" id="PTHR12110">
    <property type="entry name" value="HYDROXYPYRUVATE ISOMERASE"/>
    <property type="match status" value="1"/>
</dbReference>
<dbReference type="InterPro" id="IPR050312">
    <property type="entry name" value="IolE/XylAMocC-like"/>
</dbReference>
<evidence type="ECO:0000313" key="2">
    <source>
        <dbReference type="EMBL" id="MBB5686777.1"/>
    </source>
</evidence>
<dbReference type="InterPro" id="IPR036237">
    <property type="entry name" value="Xyl_isomerase-like_sf"/>
</dbReference>
<reference evidence="2 3" key="1">
    <citation type="submission" date="2020-08" db="EMBL/GenBank/DDBJ databases">
        <title>Genomic Encyclopedia of Type Strains, Phase IV (KMG-IV): sequencing the most valuable type-strain genomes for metagenomic binning, comparative biology and taxonomic classification.</title>
        <authorList>
            <person name="Goeker M."/>
        </authorList>
    </citation>
    <scope>NUCLEOTIDE SEQUENCE [LARGE SCALE GENOMIC DNA]</scope>
    <source>
        <strain evidence="2 3">DSM 25079</strain>
    </source>
</reference>
<dbReference type="Gene3D" id="3.20.20.150">
    <property type="entry name" value="Divalent-metal-dependent TIM barrel enzymes"/>
    <property type="match status" value="1"/>
</dbReference>
<dbReference type="SUPFAM" id="SSF51658">
    <property type="entry name" value="Xylose isomerase-like"/>
    <property type="match status" value="1"/>
</dbReference>